<evidence type="ECO:0000256" key="3">
    <source>
        <dbReference type="PROSITE-ProRule" id="PRU00023"/>
    </source>
</evidence>
<keyword evidence="2 3" id="KW-0040">ANK repeat</keyword>
<evidence type="ECO:0000256" key="2">
    <source>
        <dbReference type="ARBA" id="ARBA00023043"/>
    </source>
</evidence>
<evidence type="ECO:0008006" key="6">
    <source>
        <dbReference type="Google" id="ProtNLM"/>
    </source>
</evidence>
<dbReference type="PROSITE" id="PS50297">
    <property type="entry name" value="ANK_REP_REGION"/>
    <property type="match status" value="2"/>
</dbReference>
<evidence type="ECO:0000313" key="4">
    <source>
        <dbReference type="EMBL" id="KAK3237557.1"/>
    </source>
</evidence>
<protein>
    <recommendedName>
        <fullName evidence="6">Ankyrin</fullName>
    </recommendedName>
</protein>
<evidence type="ECO:0000313" key="5">
    <source>
        <dbReference type="Proteomes" id="UP001190700"/>
    </source>
</evidence>
<dbReference type="Proteomes" id="UP001190700">
    <property type="component" value="Unassembled WGS sequence"/>
</dbReference>
<dbReference type="Pfam" id="PF12796">
    <property type="entry name" value="Ank_2"/>
    <property type="match status" value="1"/>
</dbReference>
<feature type="non-terminal residue" evidence="4">
    <location>
        <position position="64"/>
    </location>
</feature>
<keyword evidence="1" id="KW-0677">Repeat</keyword>
<proteinExistence type="predicted"/>
<organism evidence="4 5">
    <name type="scientific">Cymbomonas tetramitiformis</name>
    <dbReference type="NCBI Taxonomy" id="36881"/>
    <lineage>
        <taxon>Eukaryota</taxon>
        <taxon>Viridiplantae</taxon>
        <taxon>Chlorophyta</taxon>
        <taxon>Pyramimonadophyceae</taxon>
        <taxon>Pyramimonadales</taxon>
        <taxon>Pyramimonadaceae</taxon>
        <taxon>Cymbomonas</taxon>
    </lineage>
</organism>
<dbReference type="PANTHER" id="PTHR24171">
    <property type="entry name" value="ANKYRIN REPEAT DOMAIN-CONTAINING PROTEIN 39-RELATED"/>
    <property type="match status" value="1"/>
</dbReference>
<dbReference type="SUPFAM" id="SSF48403">
    <property type="entry name" value="Ankyrin repeat"/>
    <property type="match status" value="1"/>
</dbReference>
<dbReference type="PROSITE" id="PS50088">
    <property type="entry name" value="ANK_REPEAT"/>
    <property type="match status" value="2"/>
</dbReference>
<name>A0AAE0BJD3_9CHLO</name>
<dbReference type="InterPro" id="IPR036770">
    <property type="entry name" value="Ankyrin_rpt-contain_sf"/>
</dbReference>
<sequence>MTPLYAAASNGQKEVVEALLAKGAQVDLADKEGMTPLYRAAYNGHKEVVEALLAKGAQVDLANT</sequence>
<evidence type="ECO:0000256" key="1">
    <source>
        <dbReference type="ARBA" id="ARBA00022737"/>
    </source>
</evidence>
<dbReference type="EMBL" id="LGRX02034536">
    <property type="protein sequence ID" value="KAK3237557.1"/>
    <property type="molecule type" value="Genomic_DNA"/>
</dbReference>
<accession>A0AAE0BJD3</accession>
<comment type="caution">
    <text evidence="4">The sequence shown here is derived from an EMBL/GenBank/DDBJ whole genome shotgun (WGS) entry which is preliminary data.</text>
</comment>
<dbReference type="Gene3D" id="1.25.40.20">
    <property type="entry name" value="Ankyrin repeat-containing domain"/>
    <property type="match status" value="2"/>
</dbReference>
<dbReference type="InterPro" id="IPR002110">
    <property type="entry name" value="Ankyrin_rpt"/>
</dbReference>
<gene>
    <name evidence="4" type="ORF">CYMTET_52372</name>
</gene>
<dbReference type="AlphaFoldDB" id="A0AAE0BJD3"/>
<feature type="repeat" description="ANK" evidence="3">
    <location>
        <begin position="32"/>
        <end position="64"/>
    </location>
</feature>
<feature type="repeat" description="ANK" evidence="3">
    <location>
        <begin position="1"/>
        <end position="31"/>
    </location>
</feature>
<reference evidence="4 5" key="1">
    <citation type="journal article" date="2015" name="Genome Biol. Evol.">
        <title>Comparative Genomics of a Bacterivorous Green Alga Reveals Evolutionary Causalities and Consequences of Phago-Mixotrophic Mode of Nutrition.</title>
        <authorList>
            <person name="Burns J.A."/>
            <person name="Paasch A."/>
            <person name="Narechania A."/>
            <person name="Kim E."/>
        </authorList>
    </citation>
    <scope>NUCLEOTIDE SEQUENCE [LARGE SCALE GENOMIC DNA]</scope>
    <source>
        <strain evidence="4 5">PLY_AMNH</strain>
    </source>
</reference>
<dbReference type="SMART" id="SM00248">
    <property type="entry name" value="ANK"/>
    <property type="match status" value="2"/>
</dbReference>
<keyword evidence="5" id="KW-1185">Reference proteome</keyword>